<protein>
    <recommendedName>
        <fullName evidence="3">HECT-type E3 ubiquitin transferase</fullName>
        <ecNumber evidence="3">2.3.2.26</ecNumber>
    </recommendedName>
</protein>
<evidence type="ECO:0000256" key="7">
    <source>
        <dbReference type="ARBA" id="ARBA00022786"/>
    </source>
</evidence>
<evidence type="ECO:0000256" key="1">
    <source>
        <dbReference type="ARBA" id="ARBA00000885"/>
    </source>
</evidence>
<dbReference type="PROSITE" id="PS50237">
    <property type="entry name" value="HECT"/>
    <property type="match status" value="1"/>
</dbReference>
<evidence type="ECO:0000256" key="3">
    <source>
        <dbReference type="ARBA" id="ARBA00012485"/>
    </source>
</evidence>
<dbReference type="SMART" id="SM00369">
    <property type="entry name" value="LRR_TYP"/>
    <property type="match status" value="3"/>
</dbReference>
<evidence type="ECO:0000256" key="4">
    <source>
        <dbReference type="ARBA" id="ARBA00022614"/>
    </source>
</evidence>
<dbReference type="InterPro" id="IPR001611">
    <property type="entry name" value="Leu-rich_rpt"/>
</dbReference>
<evidence type="ECO:0000256" key="8">
    <source>
        <dbReference type="PROSITE-ProRule" id="PRU00104"/>
    </source>
</evidence>
<comment type="catalytic activity">
    <reaction evidence="1">
        <text>S-ubiquitinyl-[E2 ubiquitin-conjugating enzyme]-L-cysteine + [acceptor protein]-L-lysine = [E2 ubiquitin-conjugating enzyme]-L-cysteine + N(6)-ubiquitinyl-[acceptor protein]-L-lysine.</text>
        <dbReference type="EC" id="2.3.2.26"/>
    </reaction>
</comment>
<keyword evidence="4" id="KW-0433">Leucine-rich repeat</keyword>
<keyword evidence="12" id="KW-1185">Reference proteome</keyword>
<keyword evidence="6" id="KW-0677">Repeat</keyword>
<dbReference type="EC" id="2.3.2.26" evidence="3"/>
<dbReference type="SMART" id="SM00119">
    <property type="entry name" value="HECTc"/>
    <property type="match status" value="1"/>
</dbReference>
<accession>A0ABQ9YEF7</accession>
<dbReference type="PANTHER" id="PTHR11254">
    <property type="entry name" value="HECT DOMAIN UBIQUITIN-PROTEIN LIGASE"/>
    <property type="match status" value="1"/>
</dbReference>
<dbReference type="PANTHER" id="PTHR11254:SF440">
    <property type="entry name" value="E3 UBIQUITIN-PROTEIN LIGASE NEDD-4"/>
    <property type="match status" value="1"/>
</dbReference>
<keyword evidence="11" id="KW-0012">Acyltransferase</keyword>
<evidence type="ECO:0000313" key="11">
    <source>
        <dbReference type="EMBL" id="KAK2962161.1"/>
    </source>
</evidence>
<evidence type="ECO:0000256" key="2">
    <source>
        <dbReference type="ARBA" id="ARBA00004906"/>
    </source>
</evidence>
<keyword evidence="5 11" id="KW-0808">Transferase</keyword>
<evidence type="ECO:0000256" key="6">
    <source>
        <dbReference type="ARBA" id="ARBA00022737"/>
    </source>
</evidence>
<dbReference type="GO" id="GO:0061630">
    <property type="term" value="F:ubiquitin protein ligase activity"/>
    <property type="evidence" value="ECO:0007669"/>
    <property type="project" value="UniProtKB-EC"/>
</dbReference>
<feature type="active site" description="Glycyl thioester intermediate" evidence="8">
    <location>
        <position position="770"/>
    </location>
</feature>
<dbReference type="InterPro" id="IPR032675">
    <property type="entry name" value="LRR_dom_sf"/>
</dbReference>
<dbReference type="InterPro" id="IPR035983">
    <property type="entry name" value="Hect_E3_ubiquitin_ligase"/>
</dbReference>
<feature type="domain" description="HECT" evidence="10">
    <location>
        <begin position="349"/>
        <end position="803"/>
    </location>
</feature>
<evidence type="ECO:0000256" key="9">
    <source>
        <dbReference type="SAM" id="MobiDB-lite"/>
    </source>
</evidence>
<dbReference type="InterPro" id="IPR000569">
    <property type="entry name" value="HECT_dom"/>
</dbReference>
<dbReference type="SUPFAM" id="SSF52058">
    <property type="entry name" value="L domain-like"/>
    <property type="match status" value="1"/>
</dbReference>
<keyword evidence="7 8" id="KW-0833">Ubl conjugation pathway</keyword>
<evidence type="ECO:0000313" key="12">
    <source>
        <dbReference type="Proteomes" id="UP001281761"/>
    </source>
</evidence>
<name>A0ABQ9YEF7_9EUKA</name>
<feature type="region of interest" description="Disordered" evidence="9">
    <location>
        <begin position="1"/>
        <end position="35"/>
    </location>
</feature>
<feature type="compositionally biased region" description="Polar residues" evidence="9">
    <location>
        <begin position="1"/>
        <end position="11"/>
    </location>
</feature>
<dbReference type="Pfam" id="PF13855">
    <property type="entry name" value="LRR_8"/>
    <property type="match status" value="1"/>
</dbReference>
<dbReference type="Gene3D" id="3.30.2160.10">
    <property type="entry name" value="Hect, E3 ligase catalytic domain"/>
    <property type="match status" value="1"/>
</dbReference>
<dbReference type="PROSITE" id="PS51450">
    <property type="entry name" value="LRR"/>
    <property type="match status" value="3"/>
</dbReference>
<reference evidence="11 12" key="1">
    <citation type="journal article" date="2022" name="bioRxiv">
        <title>Genomics of Preaxostyla Flagellates Illuminates Evolutionary Transitions and the Path Towards Mitochondrial Loss.</title>
        <authorList>
            <person name="Novak L.V.F."/>
            <person name="Treitli S.C."/>
            <person name="Pyrih J."/>
            <person name="Halakuc P."/>
            <person name="Pipaliya S.V."/>
            <person name="Vacek V."/>
            <person name="Brzon O."/>
            <person name="Soukal P."/>
            <person name="Eme L."/>
            <person name="Dacks J.B."/>
            <person name="Karnkowska A."/>
            <person name="Elias M."/>
            <person name="Hampl V."/>
        </authorList>
    </citation>
    <scope>NUCLEOTIDE SEQUENCE [LARGE SCALE GENOMIC DNA]</scope>
    <source>
        <strain evidence="11">NAU3</strain>
        <tissue evidence="11">Gut</tissue>
    </source>
</reference>
<evidence type="ECO:0000259" key="10">
    <source>
        <dbReference type="PROSITE" id="PS50237"/>
    </source>
</evidence>
<dbReference type="Gene3D" id="3.80.10.10">
    <property type="entry name" value="Ribonuclease Inhibitor"/>
    <property type="match status" value="1"/>
</dbReference>
<dbReference type="Proteomes" id="UP001281761">
    <property type="component" value="Unassembled WGS sequence"/>
</dbReference>
<sequence length="803" mass="92236">MGNGESTSNLGFDTGQPRGEPDQMSLSIPEDGGKASRLTTLNHPGVGITFIPQTISQLTSLTTLILPNNNISTLPVALFSCKNLTIINLAHNHLSSLNSQVSQLTHLEYLDLSYNFLTTLPRTITQLTKLMEIHLDHNEIIDLHQDLAALPLHTLTLSHNYSLCPALARLLDVDQTSKELILSFLRFRRSRELAPRFVEVQHDERRFYEDKMTQTSSWVDPRYFYFVHTLPFNLRQRLNTFDAPLPLTELRIAFEYQCHNHFCTKESNPDCLDHFCARCCCSTLCTVHSSSLLHSQHHTPEQTIEILSNRLKAVHPYESVVWVEKPRLYVTIHRENSLSHSFRALMSASPAQLRLRLNVAYINEPGVDYGGPTREWFMQVSEQLTQPELGLFKTTGEDSGVYTINPHSCVNPNHLQFFRFMGRFLAKALFDRNQIAVSISQFIYKILKNERLELEDVKEVDEELYQSARSIEDETDPESLDDMYLCFSVDVEVQCEEELKHWMEWNRRMNGEYFPEVEGEGEEKPFGELDGLDEQKGVCGFLRNSHPESFVWLLETDPLLLSGGVSYQEPHPVLSDSTTLPQVEKPFSFYDIPSPTPTPLPPPFSPQPPWSEIVTVDLVPGGRDIEVTLENRHHYVARLLHFHLVDRINDQLNALSYGFHELIPVEWLKEVSVADLDALISGESVIDVEDWKANTALTGFRMRDYSVQWFWSIIESMDNTDRLKVFQFVTGTNRVPKGGFAFLTGGNAFRKFKINKVMMRPESLPTSHTCFNQLDLPLYRSQKEMEQRLWTAMEWGLTGFYIR</sequence>
<dbReference type="Pfam" id="PF00632">
    <property type="entry name" value="HECT"/>
    <property type="match status" value="1"/>
</dbReference>
<dbReference type="InterPro" id="IPR003591">
    <property type="entry name" value="Leu-rich_rpt_typical-subtyp"/>
</dbReference>
<gene>
    <name evidence="11" type="ORF">BLNAU_2821</name>
</gene>
<dbReference type="InterPro" id="IPR050409">
    <property type="entry name" value="E3_ubiq-protein_ligase"/>
</dbReference>
<dbReference type="Gene3D" id="3.30.2410.10">
    <property type="entry name" value="Hect, E3 ligase catalytic domain"/>
    <property type="match status" value="1"/>
</dbReference>
<comment type="caution">
    <text evidence="11">The sequence shown here is derived from an EMBL/GenBank/DDBJ whole genome shotgun (WGS) entry which is preliminary data.</text>
</comment>
<comment type="pathway">
    <text evidence="2">Protein modification; protein ubiquitination.</text>
</comment>
<proteinExistence type="predicted"/>
<organism evidence="11 12">
    <name type="scientific">Blattamonas nauphoetae</name>
    <dbReference type="NCBI Taxonomy" id="2049346"/>
    <lineage>
        <taxon>Eukaryota</taxon>
        <taxon>Metamonada</taxon>
        <taxon>Preaxostyla</taxon>
        <taxon>Oxymonadida</taxon>
        <taxon>Blattamonas</taxon>
    </lineage>
</organism>
<dbReference type="Gene3D" id="3.90.1750.10">
    <property type="entry name" value="Hect, E3 ligase catalytic domains"/>
    <property type="match status" value="2"/>
</dbReference>
<evidence type="ECO:0000256" key="5">
    <source>
        <dbReference type="ARBA" id="ARBA00022679"/>
    </source>
</evidence>
<dbReference type="EMBL" id="JARBJD010000012">
    <property type="protein sequence ID" value="KAK2962161.1"/>
    <property type="molecule type" value="Genomic_DNA"/>
</dbReference>
<dbReference type="SUPFAM" id="SSF56204">
    <property type="entry name" value="Hect, E3 ligase catalytic domain"/>
    <property type="match status" value="1"/>
</dbReference>